<feature type="compositionally biased region" description="Basic and acidic residues" evidence="1">
    <location>
        <begin position="20"/>
        <end position="30"/>
    </location>
</feature>
<dbReference type="Pfam" id="PF22936">
    <property type="entry name" value="Pol_BBD"/>
    <property type="match status" value="1"/>
</dbReference>
<comment type="caution">
    <text evidence="4">The sequence shown here is derived from an EMBL/GenBank/DDBJ whole genome shotgun (WGS) entry which is preliminary data.</text>
</comment>
<feature type="region of interest" description="Disordered" evidence="1">
    <location>
        <begin position="20"/>
        <end position="52"/>
    </location>
</feature>
<dbReference type="Pfam" id="PF25597">
    <property type="entry name" value="SH3_retrovirus"/>
    <property type="match status" value="1"/>
</dbReference>
<dbReference type="PANTHER" id="PTHR47592:SF31">
    <property type="entry name" value="ZINC FINGER, CCHC-TYPE-RELATED"/>
    <property type="match status" value="1"/>
</dbReference>
<dbReference type="PANTHER" id="PTHR47592">
    <property type="entry name" value="PBF68 PROTEIN"/>
    <property type="match status" value="1"/>
</dbReference>
<gene>
    <name evidence="4" type="ORF">QYE76_021253</name>
</gene>
<evidence type="ECO:0000256" key="1">
    <source>
        <dbReference type="SAM" id="MobiDB-lite"/>
    </source>
</evidence>
<evidence type="ECO:0008006" key="6">
    <source>
        <dbReference type="Google" id="ProtNLM"/>
    </source>
</evidence>
<dbReference type="EMBL" id="JAUUTY010000006">
    <property type="protein sequence ID" value="KAK1615736.1"/>
    <property type="molecule type" value="Genomic_DNA"/>
</dbReference>
<dbReference type="InterPro" id="IPR054722">
    <property type="entry name" value="PolX-like_BBD"/>
</dbReference>
<dbReference type="Proteomes" id="UP001231189">
    <property type="component" value="Unassembled WGS sequence"/>
</dbReference>
<proteinExistence type="predicted"/>
<evidence type="ECO:0000313" key="4">
    <source>
        <dbReference type="EMBL" id="KAK1615736.1"/>
    </source>
</evidence>
<reference evidence="4" key="1">
    <citation type="submission" date="2023-07" db="EMBL/GenBank/DDBJ databases">
        <title>A chromosome-level genome assembly of Lolium multiflorum.</title>
        <authorList>
            <person name="Chen Y."/>
            <person name="Copetti D."/>
            <person name="Kolliker R."/>
            <person name="Studer B."/>
        </authorList>
    </citation>
    <scope>NUCLEOTIDE SEQUENCE</scope>
    <source>
        <strain evidence="4">02402/16</strain>
        <tissue evidence="4">Leaf</tissue>
    </source>
</reference>
<feature type="region of interest" description="Disordered" evidence="1">
    <location>
        <begin position="438"/>
        <end position="485"/>
    </location>
</feature>
<feature type="domain" description="Retrovirus-related Pol polyprotein from transposon TNT 1-94-like beta-barrel" evidence="2">
    <location>
        <begin position="222"/>
        <end position="303"/>
    </location>
</feature>
<dbReference type="AlphaFoldDB" id="A0AAD8R7J6"/>
<sequence>MPPLDPPFCLQIASVAKPPYREPRYGKPSRDAAAADPISGDPGDRLRHPGGNHLRRTLRRHGRLRSDVFHVGAGIPGVAPHYIPPPSTFNVLLGSPGTNKMFLIKKLMRLRYKEGTPIADHLNEFQGIINQLSSMGITFEDEVKALLLLGSLPDTWETFKVIVCNSAPNGVVAWNLVKTKVLNEESRKIADKDISSSHSEVLVTQSRGRSKIRGPNGDEMTWIPDNGATIHATSRRDFFTNYTSGDFGVVKMGNNDDRAQIIGRGDVHLETTNGTTLVLKSVRHVEALWLNIISVGLLDGDGYLSRFGNAHYKLTKGNLIVAKALSTAVYLINLSPSYPLQGDIPNWVFNDKEVSYEHLKVFGCKAFVHIPQDERSKLDSKTRECIFLAYGGDQFGYKLYDPMERKVVRRRDVVFVEDQTIVDIVEIKEKVPESILVGVPPQRQQQDRNDSDLGLADSAHQEAKEDDAEYVQDDAHNGAGGEDAP</sequence>
<dbReference type="InterPro" id="IPR057670">
    <property type="entry name" value="SH3_retrovirus"/>
</dbReference>
<dbReference type="Pfam" id="PF14223">
    <property type="entry name" value="Retrotran_gag_2"/>
    <property type="match status" value="1"/>
</dbReference>
<feature type="domain" description="Retroviral polymerase SH3-like" evidence="3">
    <location>
        <begin position="364"/>
        <end position="421"/>
    </location>
</feature>
<evidence type="ECO:0000313" key="5">
    <source>
        <dbReference type="Proteomes" id="UP001231189"/>
    </source>
</evidence>
<evidence type="ECO:0000259" key="2">
    <source>
        <dbReference type="Pfam" id="PF22936"/>
    </source>
</evidence>
<name>A0AAD8R7J6_LOLMU</name>
<organism evidence="4 5">
    <name type="scientific">Lolium multiflorum</name>
    <name type="common">Italian ryegrass</name>
    <name type="synonym">Lolium perenne subsp. multiflorum</name>
    <dbReference type="NCBI Taxonomy" id="4521"/>
    <lineage>
        <taxon>Eukaryota</taxon>
        <taxon>Viridiplantae</taxon>
        <taxon>Streptophyta</taxon>
        <taxon>Embryophyta</taxon>
        <taxon>Tracheophyta</taxon>
        <taxon>Spermatophyta</taxon>
        <taxon>Magnoliopsida</taxon>
        <taxon>Liliopsida</taxon>
        <taxon>Poales</taxon>
        <taxon>Poaceae</taxon>
        <taxon>BOP clade</taxon>
        <taxon>Pooideae</taxon>
        <taxon>Poodae</taxon>
        <taxon>Poeae</taxon>
        <taxon>Poeae Chloroplast Group 2 (Poeae type)</taxon>
        <taxon>Loliodinae</taxon>
        <taxon>Loliinae</taxon>
        <taxon>Lolium</taxon>
    </lineage>
</organism>
<accession>A0AAD8R7J6</accession>
<protein>
    <recommendedName>
        <fullName evidence="6">Retrovirus-related Pol polyprotein from transposon TNT 1-94</fullName>
    </recommendedName>
</protein>
<keyword evidence="5" id="KW-1185">Reference proteome</keyword>
<evidence type="ECO:0000259" key="3">
    <source>
        <dbReference type="Pfam" id="PF25597"/>
    </source>
</evidence>